<dbReference type="SUPFAM" id="SSF56281">
    <property type="entry name" value="Metallo-hydrolase/oxidoreductase"/>
    <property type="match status" value="1"/>
</dbReference>
<keyword evidence="4" id="KW-0862">Zinc</keyword>
<dbReference type="PANTHER" id="PTHR46233">
    <property type="entry name" value="HYDROXYACYLGLUTATHIONE HYDROLASE GLOC"/>
    <property type="match status" value="1"/>
</dbReference>
<dbReference type="GO" id="GO:0046872">
    <property type="term" value="F:metal ion binding"/>
    <property type="evidence" value="ECO:0007669"/>
    <property type="project" value="UniProtKB-KW"/>
</dbReference>
<comment type="caution">
    <text evidence="7">The sequence shown here is derived from an EMBL/GenBank/DDBJ whole genome shotgun (WGS) entry which is preliminary data.</text>
</comment>
<dbReference type="InterPro" id="IPR001279">
    <property type="entry name" value="Metallo-B-lactamas"/>
</dbReference>
<evidence type="ECO:0000313" key="8">
    <source>
        <dbReference type="Proteomes" id="UP000469346"/>
    </source>
</evidence>
<proteinExistence type="predicted"/>
<evidence type="ECO:0000256" key="2">
    <source>
        <dbReference type="ARBA" id="ARBA00022723"/>
    </source>
</evidence>
<evidence type="ECO:0000256" key="5">
    <source>
        <dbReference type="SAM" id="MobiDB-lite"/>
    </source>
</evidence>
<evidence type="ECO:0000256" key="3">
    <source>
        <dbReference type="ARBA" id="ARBA00022801"/>
    </source>
</evidence>
<reference evidence="7 8" key="1">
    <citation type="submission" date="2020-02" db="EMBL/GenBank/DDBJ databases">
        <title>Comparative genomics of sulfur disproportionating microorganisms.</title>
        <authorList>
            <person name="Ward L.M."/>
            <person name="Bertran E."/>
            <person name="Johnston D.T."/>
        </authorList>
    </citation>
    <scope>NUCLEOTIDE SEQUENCE [LARGE SCALE GENOMIC DNA]</scope>
    <source>
        <strain evidence="7 8">DSM 100025</strain>
    </source>
</reference>
<gene>
    <name evidence="7" type="ORF">G3N55_04640</name>
</gene>
<evidence type="ECO:0000313" key="7">
    <source>
        <dbReference type="EMBL" id="NDY42132.1"/>
    </source>
</evidence>
<keyword evidence="8" id="KW-1185">Reference proteome</keyword>
<comment type="cofactor">
    <cofactor evidence="1">
        <name>Zn(2+)</name>
        <dbReference type="ChEBI" id="CHEBI:29105"/>
    </cofactor>
</comment>
<evidence type="ECO:0000256" key="1">
    <source>
        <dbReference type="ARBA" id="ARBA00001947"/>
    </source>
</evidence>
<sequence>MILKAHTVGPLAVRAYVVGCPESREALVVDPAGSEEMLAREITDLGLRLRWIVNTHGHPDHTCGNLRMKELTGAPVLMHPDDDRLFRTPEAAAMFRAWGFEPAPPADDHIEDGQVLRLGTLSFEVLHTPGHSPGSICLYGEGYVLTGDTLFVGAMGRTDLPGGSYATLMHSLQTRVLTLPEETVVLPGHDYGPQPTSTVGREKRTNPFLREGL</sequence>
<evidence type="ECO:0000259" key="6">
    <source>
        <dbReference type="SMART" id="SM00849"/>
    </source>
</evidence>
<keyword evidence="2" id="KW-0479">Metal-binding</keyword>
<name>A0A6N9TLH6_DISTH</name>
<organism evidence="7 8">
    <name type="scientific">Dissulfurirhabdus thermomarina</name>
    <dbReference type="NCBI Taxonomy" id="1765737"/>
    <lineage>
        <taxon>Bacteria</taxon>
        <taxon>Deltaproteobacteria</taxon>
        <taxon>Dissulfurirhabdaceae</taxon>
        <taxon>Dissulfurirhabdus</taxon>
    </lineage>
</organism>
<dbReference type="PANTHER" id="PTHR46233:SF3">
    <property type="entry name" value="HYDROXYACYLGLUTATHIONE HYDROLASE GLOC"/>
    <property type="match status" value="1"/>
</dbReference>
<dbReference type="Proteomes" id="UP000469346">
    <property type="component" value="Unassembled WGS sequence"/>
</dbReference>
<dbReference type="GO" id="GO:0016787">
    <property type="term" value="F:hydrolase activity"/>
    <property type="evidence" value="ECO:0007669"/>
    <property type="project" value="UniProtKB-KW"/>
</dbReference>
<dbReference type="EMBL" id="JAAGRR010000036">
    <property type="protein sequence ID" value="NDY42132.1"/>
    <property type="molecule type" value="Genomic_DNA"/>
</dbReference>
<dbReference type="InterPro" id="IPR051453">
    <property type="entry name" value="MBL_Glyoxalase_II"/>
</dbReference>
<evidence type="ECO:0000256" key="4">
    <source>
        <dbReference type="ARBA" id="ARBA00022833"/>
    </source>
</evidence>
<protein>
    <submittedName>
        <fullName evidence="7">MBL fold metallo-hydrolase</fullName>
    </submittedName>
</protein>
<feature type="domain" description="Metallo-beta-lactamase" evidence="6">
    <location>
        <begin position="12"/>
        <end position="189"/>
    </location>
</feature>
<dbReference type="RefSeq" id="WP_163298277.1">
    <property type="nucleotide sequence ID" value="NZ_JAAGRR010000036.1"/>
</dbReference>
<dbReference type="Pfam" id="PF00753">
    <property type="entry name" value="Lactamase_B"/>
    <property type="match status" value="1"/>
</dbReference>
<dbReference type="AlphaFoldDB" id="A0A6N9TLH6"/>
<dbReference type="InterPro" id="IPR036866">
    <property type="entry name" value="RibonucZ/Hydroxyglut_hydro"/>
</dbReference>
<accession>A0A6N9TLH6</accession>
<dbReference type="Gene3D" id="3.60.15.10">
    <property type="entry name" value="Ribonuclease Z/Hydroxyacylglutathione hydrolase-like"/>
    <property type="match status" value="1"/>
</dbReference>
<feature type="region of interest" description="Disordered" evidence="5">
    <location>
        <begin position="189"/>
        <end position="213"/>
    </location>
</feature>
<dbReference type="SMART" id="SM00849">
    <property type="entry name" value="Lactamase_B"/>
    <property type="match status" value="1"/>
</dbReference>
<keyword evidence="3 7" id="KW-0378">Hydrolase</keyword>
<dbReference type="CDD" id="cd06262">
    <property type="entry name" value="metallo-hydrolase-like_MBL-fold"/>
    <property type="match status" value="1"/>
</dbReference>